<organism evidence="1">
    <name type="scientific">hydrocarbon metagenome</name>
    <dbReference type="NCBI Taxonomy" id="938273"/>
    <lineage>
        <taxon>unclassified sequences</taxon>
        <taxon>metagenomes</taxon>
        <taxon>ecological metagenomes</taxon>
    </lineage>
</organism>
<comment type="caution">
    <text evidence="1">The sequence shown here is derived from an EMBL/GenBank/DDBJ whole genome shotgun (WGS) entry which is preliminary data.</text>
</comment>
<name>A0A0W8E9S4_9ZZZZ</name>
<dbReference type="AlphaFoldDB" id="A0A0W8E9S4"/>
<reference evidence="1" key="1">
    <citation type="journal article" date="2015" name="Proc. Natl. Acad. Sci. U.S.A.">
        <title>Networks of energetic and metabolic interactions define dynamics in microbial communities.</title>
        <authorList>
            <person name="Embree M."/>
            <person name="Liu J.K."/>
            <person name="Al-Bassam M.M."/>
            <person name="Zengler K."/>
        </authorList>
    </citation>
    <scope>NUCLEOTIDE SEQUENCE</scope>
</reference>
<accession>A0A0W8E9S4</accession>
<sequence>MIAKVKQTAYQQCLPDAIQDLLPLKETCDYIVLYFCTSNTDYCSV</sequence>
<protein>
    <submittedName>
        <fullName evidence="1">Uncharacterized protein</fullName>
    </submittedName>
</protein>
<gene>
    <name evidence="1" type="ORF">ASZ90_017250</name>
</gene>
<proteinExistence type="predicted"/>
<dbReference type="EMBL" id="LNQE01001819">
    <property type="protein sequence ID" value="KUG05360.1"/>
    <property type="molecule type" value="Genomic_DNA"/>
</dbReference>
<evidence type="ECO:0000313" key="1">
    <source>
        <dbReference type="EMBL" id="KUG05360.1"/>
    </source>
</evidence>